<keyword evidence="3" id="KW-1185">Reference proteome</keyword>
<dbReference type="Proteomes" id="UP000053647">
    <property type="component" value="Unassembled WGS sequence"/>
</dbReference>
<accession>A0A0C9SM86</accession>
<feature type="compositionally biased region" description="Polar residues" evidence="1">
    <location>
        <begin position="225"/>
        <end position="240"/>
    </location>
</feature>
<feature type="compositionally biased region" description="Basic and acidic residues" evidence="1">
    <location>
        <begin position="350"/>
        <end position="373"/>
    </location>
</feature>
<dbReference type="OrthoDB" id="97058at2759"/>
<proteinExistence type="predicted"/>
<feature type="compositionally biased region" description="Pro residues" evidence="1">
    <location>
        <begin position="327"/>
        <end position="340"/>
    </location>
</feature>
<feature type="compositionally biased region" description="Basic and acidic residues" evidence="1">
    <location>
        <begin position="106"/>
        <end position="138"/>
    </location>
</feature>
<protein>
    <submittedName>
        <fullName evidence="2">Uncharacterized protein</fullName>
    </submittedName>
</protein>
<evidence type="ECO:0000313" key="3">
    <source>
        <dbReference type="Proteomes" id="UP000053647"/>
    </source>
</evidence>
<name>A0A0C9SM86_PAXIN</name>
<dbReference type="HOGENOM" id="CLU_007654_3_1_1"/>
<gene>
    <name evidence="2" type="ORF">PAXINDRAFT_21029</name>
</gene>
<evidence type="ECO:0000313" key="2">
    <source>
        <dbReference type="EMBL" id="KIJ05739.1"/>
    </source>
</evidence>
<reference evidence="2 3" key="1">
    <citation type="submission" date="2014-06" db="EMBL/GenBank/DDBJ databases">
        <authorList>
            <consortium name="DOE Joint Genome Institute"/>
            <person name="Kuo A."/>
            <person name="Kohler A."/>
            <person name="Nagy L.G."/>
            <person name="Floudas D."/>
            <person name="Copeland A."/>
            <person name="Barry K.W."/>
            <person name="Cichocki N."/>
            <person name="Veneault-Fourrey C."/>
            <person name="LaButti K."/>
            <person name="Lindquist E.A."/>
            <person name="Lipzen A."/>
            <person name="Lundell T."/>
            <person name="Morin E."/>
            <person name="Murat C."/>
            <person name="Sun H."/>
            <person name="Tunlid A."/>
            <person name="Henrissat B."/>
            <person name="Grigoriev I.V."/>
            <person name="Hibbett D.S."/>
            <person name="Martin F."/>
            <person name="Nordberg H.P."/>
            <person name="Cantor M.N."/>
            <person name="Hua S.X."/>
        </authorList>
    </citation>
    <scope>NUCLEOTIDE SEQUENCE [LARGE SCALE GENOMIC DNA]</scope>
    <source>
        <strain evidence="2 3">ATCC 200175</strain>
    </source>
</reference>
<feature type="region of interest" description="Disordered" evidence="1">
    <location>
        <begin position="106"/>
        <end position="427"/>
    </location>
</feature>
<feature type="compositionally biased region" description="Polar residues" evidence="1">
    <location>
        <begin position="390"/>
        <end position="427"/>
    </location>
</feature>
<reference evidence="3" key="2">
    <citation type="submission" date="2015-01" db="EMBL/GenBank/DDBJ databases">
        <title>Evolutionary Origins and Diversification of the Mycorrhizal Mutualists.</title>
        <authorList>
            <consortium name="DOE Joint Genome Institute"/>
            <consortium name="Mycorrhizal Genomics Consortium"/>
            <person name="Kohler A."/>
            <person name="Kuo A."/>
            <person name="Nagy L.G."/>
            <person name="Floudas D."/>
            <person name="Copeland A."/>
            <person name="Barry K.W."/>
            <person name="Cichocki N."/>
            <person name="Veneault-Fourrey C."/>
            <person name="LaButti K."/>
            <person name="Lindquist E.A."/>
            <person name="Lipzen A."/>
            <person name="Lundell T."/>
            <person name="Morin E."/>
            <person name="Murat C."/>
            <person name="Riley R."/>
            <person name="Ohm R."/>
            <person name="Sun H."/>
            <person name="Tunlid A."/>
            <person name="Henrissat B."/>
            <person name="Grigoriev I.V."/>
            <person name="Hibbett D.S."/>
            <person name="Martin F."/>
        </authorList>
    </citation>
    <scope>NUCLEOTIDE SEQUENCE [LARGE SCALE GENOMIC DNA]</scope>
    <source>
        <strain evidence="3">ATCC 200175</strain>
    </source>
</reference>
<sequence length="427" mass="46997">MARVELKDEMVEIPELRAHGRNRSAYRERLERALNGLGMAAYLNETTPNSYDPQTNAYVKCAIASTIPDSLFMRIRHSQSAHECFKTLKNLFEGSTSTTEVLREIRNDKNKQEAAHSPHRPNDRVRTRRAADTSRCDNEVSTGSNRRRRVDVPSTTSRRDDEVRTGLRRRNDEVPRSKTRRERKRGDEGQVRVERRRSRGREGEEAAGRVSEQGAAAKGPGRGATDQTTSSEGLAATPSSQDDDGDNVHVHHAHVVPQQPQSTRQTAVKEADDTVNPDVKNVRPTMPAGTSNEPVDNEVERQGEKDERDENDGDGDENVLHTHVVPHPTPPASEPPPPSTPLEGEQGDESSGHAREAATHDDEPPQAKPRGQDDDGTDDDVQDARVEPQEPQTTGQTAVNDEATDTSNPHANGAGTTMPVSTSNGRD</sequence>
<organism evidence="2 3">
    <name type="scientific">Paxillus involutus ATCC 200175</name>
    <dbReference type="NCBI Taxonomy" id="664439"/>
    <lineage>
        <taxon>Eukaryota</taxon>
        <taxon>Fungi</taxon>
        <taxon>Dikarya</taxon>
        <taxon>Basidiomycota</taxon>
        <taxon>Agaricomycotina</taxon>
        <taxon>Agaricomycetes</taxon>
        <taxon>Agaricomycetidae</taxon>
        <taxon>Boletales</taxon>
        <taxon>Paxilineae</taxon>
        <taxon>Paxillaceae</taxon>
        <taxon>Paxillus</taxon>
    </lineage>
</organism>
<dbReference type="AlphaFoldDB" id="A0A0C9SM86"/>
<feature type="compositionally biased region" description="Basic and acidic residues" evidence="1">
    <location>
        <begin position="298"/>
        <end position="308"/>
    </location>
</feature>
<feature type="compositionally biased region" description="Basic and acidic residues" evidence="1">
    <location>
        <begin position="184"/>
        <end position="193"/>
    </location>
</feature>
<dbReference type="EMBL" id="KN820753">
    <property type="protein sequence ID" value="KIJ05739.1"/>
    <property type="molecule type" value="Genomic_DNA"/>
</dbReference>
<evidence type="ECO:0000256" key="1">
    <source>
        <dbReference type="SAM" id="MobiDB-lite"/>
    </source>
</evidence>
<feature type="compositionally biased region" description="Basic and acidic residues" evidence="1">
    <location>
        <begin position="157"/>
        <end position="176"/>
    </location>
</feature>